<gene>
    <name evidence="2" type="ORF">TRFO_03780</name>
</gene>
<dbReference type="Gene3D" id="3.90.190.10">
    <property type="entry name" value="Protein tyrosine phosphatase superfamily"/>
    <property type="match status" value="1"/>
</dbReference>
<dbReference type="PANTHER" id="PTHR23339">
    <property type="entry name" value="TYROSINE SPECIFIC PROTEIN PHOSPHATASE AND DUAL SPECIFICITY PROTEIN PHOSPHATASE"/>
    <property type="match status" value="1"/>
</dbReference>
<evidence type="ECO:0000256" key="1">
    <source>
        <dbReference type="SAM" id="MobiDB-lite"/>
    </source>
</evidence>
<feature type="region of interest" description="Disordered" evidence="1">
    <location>
        <begin position="44"/>
        <end position="91"/>
    </location>
</feature>
<dbReference type="InterPro" id="IPR050561">
    <property type="entry name" value="PTP"/>
</dbReference>
<dbReference type="GeneID" id="94826219"/>
<protein>
    <submittedName>
        <fullName evidence="2">Uncharacterized protein</fullName>
    </submittedName>
</protein>
<evidence type="ECO:0000313" key="3">
    <source>
        <dbReference type="Proteomes" id="UP000179807"/>
    </source>
</evidence>
<comment type="caution">
    <text evidence="2">The sequence shown here is derived from an EMBL/GenBank/DDBJ whole genome shotgun (WGS) entry which is preliminary data.</text>
</comment>
<feature type="region of interest" description="Disordered" evidence="1">
    <location>
        <begin position="122"/>
        <end position="142"/>
    </location>
</feature>
<dbReference type="Proteomes" id="UP000179807">
    <property type="component" value="Unassembled WGS sequence"/>
</dbReference>
<dbReference type="InterPro" id="IPR029021">
    <property type="entry name" value="Prot-tyrosine_phosphatase-like"/>
</dbReference>
<keyword evidence="3" id="KW-1185">Reference proteome</keyword>
<accession>A0A1J4KMI0</accession>
<dbReference type="RefSeq" id="XP_068365272.1">
    <property type="nucleotide sequence ID" value="XM_068491515.1"/>
</dbReference>
<reference evidence="2" key="1">
    <citation type="submission" date="2016-10" db="EMBL/GenBank/DDBJ databases">
        <authorList>
            <person name="Benchimol M."/>
            <person name="Almeida L.G."/>
            <person name="Vasconcelos A.T."/>
            <person name="Perreira-Neves A."/>
            <person name="Rosa I.A."/>
            <person name="Tasca T."/>
            <person name="Bogo M.R."/>
            <person name="de Souza W."/>
        </authorList>
    </citation>
    <scope>NUCLEOTIDE SEQUENCE [LARGE SCALE GENOMIC DNA]</scope>
    <source>
        <strain evidence="2">K</strain>
    </source>
</reference>
<sequence>MMKFYSFKADEAIGWIRICRPGSIIGPQQRYLLWYEKELDDAKEAGETPKSSHISSPSKHLRTSMKKASEMNQNSRSTDSRHGKKCPMAQSLRSKHCSDLLNMAGTTSHEDSERYDMIALQAEAKKAQPRKKKRAMGRRDDI</sequence>
<name>A0A1J4KMI0_9EUKA</name>
<dbReference type="OrthoDB" id="266663at2759"/>
<proteinExistence type="predicted"/>
<dbReference type="EMBL" id="MLAK01000571">
    <property type="protein sequence ID" value="OHT12136.1"/>
    <property type="molecule type" value="Genomic_DNA"/>
</dbReference>
<evidence type="ECO:0000313" key="2">
    <source>
        <dbReference type="EMBL" id="OHT12136.1"/>
    </source>
</evidence>
<dbReference type="VEuPathDB" id="TrichDB:TRFO_03780"/>
<feature type="compositionally biased region" description="Low complexity" evidence="1">
    <location>
        <begin position="49"/>
        <end position="58"/>
    </location>
</feature>
<dbReference type="AlphaFoldDB" id="A0A1J4KMI0"/>
<organism evidence="2 3">
    <name type="scientific">Tritrichomonas foetus</name>
    <dbReference type="NCBI Taxonomy" id="1144522"/>
    <lineage>
        <taxon>Eukaryota</taxon>
        <taxon>Metamonada</taxon>
        <taxon>Parabasalia</taxon>
        <taxon>Tritrichomonadida</taxon>
        <taxon>Tritrichomonadidae</taxon>
        <taxon>Tritrichomonas</taxon>
    </lineage>
</organism>
<feature type="compositionally biased region" description="Basic residues" evidence="1">
    <location>
        <begin position="127"/>
        <end position="136"/>
    </location>
</feature>
<dbReference type="SUPFAM" id="SSF52799">
    <property type="entry name" value="(Phosphotyrosine protein) phosphatases II"/>
    <property type="match status" value="1"/>
</dbReference>